<sequence length="734" mass="81923">MPPNPTDQKWSWVIALACCFINCLLYGVTRLSGLLLVATVETFQVSRARAAVPFSVSTSVRNLSGIFVGYFGQKFGLRPVIGAGCLLASFGAGLCFFASDIFWVTICWGVIFGMGCGLGTCLLPLAINQYFDKHRGKASGISYSGSYIGSFIFPPIVVMLLDHYGLNGAFLVISSTLLNGLAASLLFQPKSSNKSDKKYLKQQQLESKVTSTELESCTKNIFQKLLHHVKWTDAFLKTKELKKTQEIPSIYLIAAKPLKDSDEKQQAYCFPLEDGFFPKCIDTEENEDSLFKELSSKSNRSLLPRRCTQNLRFHSKNVLFKGKFKTEYKLSIAKLRQTMLVNFFRRRYSFNSNFQKIPADDVKLLSFKNINCILCSTMVDKIIHAKPHLHNFNNNDFFLKESLIEEVYKKGEEDLAVLNQASTENYSHTLDESVSEPQYKSFPTDIPVSKSKNSGTAEISSGSRGNCSWKISHQNQHRVSLIPAGAPSFPKLCASDLKSSSKYENPYDSDVQSFIRTSWHDKFGKCCFGWFRLHAHPMFVVISTTMSLHTLVTVCMITIIEDFAKDLHVPDNEVHYALMALSTADLLGALTMGIITDQGLISRCYFIALCFLGTGIFSIAISFSQNLTMLLTLVAFYGIFETGVIITFPLLIAQFIEVKKQAVALASSNALSSPTVLLVPLIIGYFRDRIGCYSGVFYVLGVLSFSSSLIWLVASYLFNKHRKQNQSASHALCC</sequence>
<evidence type="ECO:0000256" key="1">
    <source>
        <dbReference type="ARBA" id="ARBA00004141"/>
    </source>
</evidence>
<evidence type="ECO:0000313" key="5">
    <source>
        <dbReference type="EMBL" id="GBN03377.1"/>
    </source>
</evidence>
<feature type="transmembrane region" description="Helical" evidence="3">
    <location>
        <begin position="80"/>
        <end position="104"/>
    </location>
</feature>
<dbReference type="EMBL" id="BGPR01004789">
    <property type="protein sequence ID" value="GBN03377.1"/>
    <property type="molecule type" value="Genomic_DNA"/>
</dbReference>
<dbReference type="InterPro" id="IPR036259">
    <property type="entry name" value="MFS_trans_sf"/>
</dbReference>
<feature type="transmembrane region" description="Helical" evidence="3">
    <location>
        <begin position="695"/>
        <end position="718"/>
    </location>
</feature>
<keyword evidence="3" id="KW-0812">Transmembrane</keyword>
<reference evidence="5 6" key="1">
    <citation type="journal article" date="2019" name="Sci. Rep.">
        <title>Orb-weaving spider Araneus ventricosus genome elucidates the spidroin gene catalogue.</title>
        <authorList>
            <person name="Kono N."/>
            <person name="Nakamura H."/>
            <person name="Ohtoshi R."/>
            <person name="Moran D.A.P."/>
            <person name="Shinohara A."/>
            <person name="Yoshida Y."/>
            <person name="Fujiwara M."/>
            <person name="Mori M."/>
            <person name="Tomita M."/>
            <person name="Arakawa K."/>
        </authorList>
    </citation>
    <scope>NUCLEOTIDE SEQUENCE [LARGE SCALE GENOMIC DNA]</scope>
</reference>
<feature type="transmembrane region" description="Helical" evidence="3">
    <location>
        <begin position="538"/>
        <end position="560"/>
    </location>
</feature>
<feature type="region of interest" description="Disordered" evidence="2">
    <location>
        <begin position="437"/>
        <end position="461"/>
    </location>
</feature>
<dbReference type="InterPro" id="IPR050327">
    <property type="entry name" value="Proton-linked_MCT"/>
</dbReference>
<dbReference type="Gene3D" id="1.20.1250.20">
    <property type="entry name" value="MFS general substrate transporter like domains"/>
    <property type="match status" value="2"/>
</dbReference>
<evidence type="ECO:0000313" key="6">
    <source>
        <dbReference type="Proteomes" id="UP000499080"/>
    </source>
</evidence>
<dbReference type="GO" id="GO:0008028">
    <property type="term" value="F:monocarboxylic acid transmembrane transporter activity"/>
    <property type="evidence" value="ECO:0007669"/>
    <property type="project" value="TreeGrafter"/>
</dbReference>
<dbReference type="PANTHER" id="PTHR11360:SF303">
    <property type="entry name" value="MAJOR FACILITATOR SUPERFAMILY (MFS) PROFILE DOMAIN-CONTAINING PROTEIN"/>
    <property type="match status" value="1"/>
</dbReference>
<dbReference type="Proteomes" id="UP000499080">
    <property type="component" value="Unassembled WGS sequence"/>
</dbReference>
<accession>A0A4Y2KP09</accession>
<feature type="transmembrane region" description="Helical" evidence="3">
    <location>
        <begin position="12"/>
        <end position="37"/>
    </location>
</feature>
<proteinExistence type="predicted"/>
<dbReference type="OrthoDB" id="2213137at2759"/>
<protein>
    <recommendedName>
        <fullName evidence="4">Major facilitator superfamily (MFS) profile domain-containing protein</fullName>
    </recommendedName>
</protein>
<dbReference type="InterPro" id="IPR011701">
    <property type="entry name" value="MFS"/>
</dbReference>
<dbReference type="PANTHER" id="PTHR11360">
    <property type="entry name" value="MONOCARBOXYLATE TRANSPORTER"/>
    <property type="match status" value="1"/>
</dbReference>
<evidence type="ECO:0000256" key="2">
    <source>
        <dbReference type="SAM" id="MobiDB-lite"/>
    </source>
</evidence>
<dbReference type="AlphaFoldDB" id="A0A4Y2KP09"/>
<feature type="transmembrane region" description="Helical" evidence="3">
    <location>
        <begin position="575"/>
        <end position="595"/>
    </location>
</feature>
<feature type="transmembrane region" description="Helical" evidence="3">
    <location>
        <begin position="629"/>
        <end position="651"/>
    </location>
</feature>
<feature type="transmembrane region" description="Helical" evidence="3">
    <location>
        <begin position="167"/>
        <end position="187"/>
    </location>
</feature>
<dbReference type="GO" id="GO:0016020">
    <property type="term" value="C:membrane"/>
    <property type="evidence" value="ECO:0007669"/>
    <property type="project" value="UniProtKB-SubCell"/>
</dbReference>
<dbReference type="Pfam" id="PF07690">
    <property type="entry name" value="MFS_1"/>
    <property type="match status" value="2"/>
</dbReference>
<feature type="transmembrane region" description="Helical" evidence="3">
    <location>
        <begin position="143"/>
        <end position="161"/>
    </location>
</feature>
<feature type="transmembrane region" description="Helical" evidence="3">
    <location>
        <begin position="663"/>
        <end position="683"/>
    </location>
</feature>
<comment type="caution">
    <text evidence="5">The sequence shown here is derived from an EMBL/GenBank/DDBJ whole genome shotgun (WGS) entry which is preliminary data.</text>
</comment>
<evidence type="ECO:0000256" key="3">
    <source>
        <dbReference type="SAM" id="Phobius"/>
    </source>
</evidence>
<dbReference type="PROSITE" id="PS50850">
    <property type="entry name" value="MFS"/>
    <property type="match status" value="1"/>
</dbReference>
<keyword evidence="3" id="KW-0472">Membrane</keyword>
<name>A0A4Y2KP09_ARAVE</name>
<organism evidence="5 6">
    <name type="scientific">Araneus ventricosus</name>
    <name type="common">Orbweaver spider</name>
    <name type="synonym">Epeira ventricosa</name>
    <dbReference type="NCBI Taxonomy" id="182803"/>
    <lineage>
        <taxon>Eukaryota</taxon>
        <taxon>Metazoa</taxon>
        <taxon>Ecdysozoa</taxon>
        <taxon>Arthropoda</taxon>
        <taxon>Chelicerata</taxon>
        <taxon>Arachnida</taxon>
        <taxon>Araneae</taxon>
        <taxon>Araneomorphae</taxon>
        <taxon>Entelegynae</taxon>
        <taxon>Araneoidea</taxon>
        <taxon>Araneidae</taxon>
        <taxon>Araneus</taxon>
    </lineage>
</organism>
<feature type="compositionally biased region" description="Polar residues" evidence="2">
    <location>
        <begin position="450"/>
        <end position="461"/>
    </location>
</feature>
<feature type="transmembrane region" description="Helical" evidence="3">
    <location>
        <begin position="110"/>
        <end position="131"/>
    </location>
</feature>
<keyword evidence="6" id="KW-1185">Reference proteome</keyword>
<evidence type="ECO:0000259" key="4">
    <source>
        <dbReference type="PROSITE" id="PS50850"/>
    </source>
</evidence>
<comment type="subcellular location">
    <subcellularLocation>
        <location evidence="1">Membrane</location>
        <topology evidence="1">Multi-pass membrane protein</topology>
    </subcellularLocation>
</comment>
<gene>
    <name evidence="5" type="ORF">AVEN_237239_1</name>
</gene>
<keyword evidence="3" id="KW-1133">Transmembrane helix</keyword>
<feature type="transmembrane region" description="Helical" evidence="3">
    <location>
        <begin position="604"/>
        <end position="623"/>
    </location>
</feature>
<dbReference type="InterPro" id="IPR020846">
    <property type="entry name" value="MFS_dom"/>
</dbReference>
<feature type="domain" description="Major facilitator superfamily (MFS) profile" evidence="4">
    <location>
        <begin position="538"/>
        <end position="734"/>
    </location>
</feature>
<dbReference type="SUPFAM" id="SSF103473">
    <property type="entry name" value="MFS general substrate transporter"/>
    <property type="match status" value="2"/>
</dbReference>